<dbReference type="AlphaFoldDB" id="A0A2P2LIL9"/>
<organism evidence="1">
    <name type="scientific">Rhizophora mucronata</name>
    <name type="common">Asiatic mangrove</name>
    <dbReference type="NCBI Taxonomy" id="61149"/>
    <lineage>
        <taxon>Eukaryota</taxon>
        <taxon>Viridiplantae</taxon>
        <taxon>Streptophyta</taxon>
        <taxon>Embryophyta</taxon>
        <taxon>Tracheophyta</taxon>
        <taxon>Spermatophyta</taxon>
        <taxon>Magnoliopsida</taxon>
        <taxon>eudicotyledons</taxon>
        <taxon>Gunneridae</taxon>
        <taxon>Pentapetalae</taxon>
        <taxon>rosids</taxon>
        <taxon>fabids</taxon>
        <taxon>Malpighiales</taxon>
        <taxon>Rhizophoraceae</taxon>
        <taxon>Rhizophora</taxon>
    </lineage>
</organism>
<sequence>MSLKFIPKPPSSCPERDRV</sequence>
<dbReference type="EMBL" id="GGEC01037341">
    <property type="protein sequence ID" value="MBX17825.1"/>
    <property type="molecule type" value="Transcribed_RNA"/>
</dbReference>
<protein>
    <submittedName>
        <fullName evidence="1">Uncharacterized protein</fullName>
    </submittedName>
</protein>
<reference evidence="1" key="1">
    <citation type="submission" date="2018-02" db="EMBL/GenBank/DDBJ databases">
        <title>Rhizophora mucronata_Transcriptome.</title>
        <authorList>
            <person name="Meera S.P."/>
            <person name="Sreeshan A."/>
            <person name="Augustine A."/>
        </authorList>
    </citation>
    <scope>NUCLEOTIDE SEQUENCE</scope>
    <source>
        <tissue evidence="1">Leaf</tissue>
    </source>
</reference>
<name>A0A2P2LIL9_RHIMU</name>
<accession>A0A2P2LIL9</accession>
<proteinExistence type="predicted"/>
<evidence type="ECO:0000313" key="1">
    <source>
        <dbReference type="EMBL" id="MBX17825.1"/>
    </source>
</evidence>